<name>B3ELM6_CHLPB</name>
<dbReference type="STRING" id="331678.Cphamn1_0390"/>
<dbReference type="SUPFAM" id="SSF53448">
    <property type="entry name" value="Nucleotide-diphospho-sugar transferases"/>
    <property type="match status" value="1"/>
</dbReference>
<dbReference type="PANTHER" id="PTHR43630">
    <property type="entry name" value="POLY-BETA-1,6-N-ACETYL-D-GLUCOSAMINE SYNTHASE"/>
    <property type="match status" value="1"/>
</dbReference>
<protein>
    <submittedName>
        <fullName evidence="3">Glycosyl transferase family 2</fullName>
    </submittedName>
</protein>
<dbReference type="CAZy" id="GT2">
    <property type="family name" value="Glycosyltransferase Family 2"/>
</dbReference>
<evidence type="ECO:0000259" key="2">
    <source>
        <dbReference type="Pfam" id="PF00535"/>
    </source>
</evidence>
<feature type="domain" description="Glycosyltransferase 2-like" evidence="2">
    <location>
        <begin position="7"/>
        <end position="114"/>
    </location>
</feature>
<dbReference type="PANTHER" id="PTHR43630:SF2">
    <property type="entry name" value="GLYCOSYLTRANSFERASE"/>
    <property type="match status" value="1"/>
</dbReference>
<reference evidence="3" key="1">
    <citation type="submission" date="2008-06" db="EMBL/GenBank/DDBJ databases">
        <title>Complete sequence of Chlorobium phaeobacteroides BS1.</title>
        <authorList>
            <consortium name="US DOE Joint Genome Institute"/>
            <person name="Lucas S."/>
            <person name="Copeland A."/>
            <person name="Lapidus A."/>
            <person name="Glavina del Rio T."/>
            <person name="Dalin E."/>
            <person name="Tice H."/>
            <person name="Bruce D."/>
            <person name="Goodwin L."/>
            <person name="Pitluck S."/>
            <person name="Schmutz J."/>
            <person name="Larimer F."/>
            <person name="Land M."/>
            <person name="Hauser L."/>
            <person name="Kyrpides N."/>
            <person name="Ovchinnikova G."/>
            <person name="Li T."/>
            <person name="Liu Z."/>
            <person name="Zhao F."/>
            <person name="Overmann J."/>
            <person name="Bryant D.A."/>
            <person name="Richardson P."/>
        </authorList>
    </citation>
    <scope>NUCLEOTIDE SEQUENCE [LARGE SCALE GENOMIC DNA]</scope>
    <source>
        <strain evidence="3">BS1</strain>
    </source>
</reference>
<keyword evidence="3" id="KW-0808">Transferase</keyword>
<dbReference type="KEGG" id="cpb:Cphamn1_0390"/>
<dbReference type="Pfam" id="PF00535">
    <property type="entry name" value="Glycos_transf_2"/>
    <property type="match status" value="1"/>
</dbReference>
<sequence length="241" mass="27700">MAENITVTILTKNSEKHLKECLEALELFDEIVVLDNGSTDDTIRIAGSFPNVRIFKHEFIGFGPLKVLAARNASHDWVLSIDSDEIVTRELVEEIRALRLEKKTVYAIRRDNYYNRSKIIGCGWENDWVNRLFNRQEAGFNTKLVHESLELKNEICVKRLHNPIKHYTFDNASHLIKKMEHYSTLWAEDHKGKKTSSPLKAVSRGMFTFFKSYILQRGLLSGYSGMVISVSNANGAFYNLN</sequence>
<organism evidence="3">
    <name type="scientific">Chlorobium phaeobacteroides (strain BS1)</name>
    <dbReference type="NCBI Taxonomy" id="331678"/>
    <lineage>
        <taxon>Bacteria</taxon>
        <taxon>Pseudomonadati</taxon>
        <taxon>Chlorobiota</taxon>
        <taxon>Chlorobiia</taxon>
        <taxon>Chlorobiales</taxon>
        <taxon>Chlorobiaceae</taxon>
        <taxon>Chlorobium/Pelodictyon group</taxon>
        <taxon>Chlorobium</taxon>
    </lineage>
</organism>
<evidence type="ECO:0000256" key="1">
    <source>
        <dbReference type="ARBA" id="ARBA00038494"/>
    </source>
</evidence>
<gene>
    <name evidence="3" type="ordered locus">Cphamn1_0390</name>
</gene>
<proteinExistence type="inferred from homology"/>
<dbReference type="AlphaFoldDB" id="B3ELM6"/>
<dbReference type="InterPro" id="IPR001173">
    <property type="entry name" value="Glyco_trans_2-like"/>
</dbReference>
<comment type="similarity">
    <text evidence="1">Belongs to the glycosyltransferase 2 family. WaaE/KdtX subfamily.</text>
</comment>
<dbReference type="EMBL" id="CP001101">
    <property type="protein sequence ID" value="ACE03355.1"/>
    <property type="molecule type" value="Genomic_DNA"/>
</dbReference>
<dbReference type="Gene3D" id="3.90.550.10">
    <property type="entry name" value="Spore Coat Polysaccharide Biosynthesis Protein SpsA, Chain A"/>
    <property type="match status" value="1"/>
</dbReference>
<dbReference type="eggNOG" id="COG1216">
    <property type="taxonomic scope" value="Bacteria"/>
</dbReference>
<dbReference type="OrthoDB" id="9815923at2"/>
<dbReference type="CDD" id="cd02511">
    <property type="entry name" value="Beta4Glucosyltransferase"/>
    <property type="match status" value="1"/>
</dbReference>
<dbReference type="GO" id="GO:0016740">
    <property type="term" value="F:transferase activity"/>
    <property type="evidence" value="ECO:0007669"/>
    <property type="project" value="UniProtKB-KW"/>
</dbReference>
<evidence type="ECO:0000313" key="3">
    <source>
        <dbReference type="EMBL" id="ACE03355.1"/>
    </source>
</evidence>
<dbReference type="InterPro" id="IPR029044">
    <property type="entry name" value="Nucleotide-diphossugar_trans"/>
</dbReference>
<dbReference type="HOGENOM" id="CLU_065962_1_0_10"/>
<accession>B3ELM6</accession>